<dbReference type="Proteomes" id="UP000245207">
    <property type="component" value="Unassembled WGS sequence"/>
</dbReference>
<dbReference type="STRING" id="35608.A0A2U1NBX8"/>
<sequence length="150" mass="16886">MDVSESLTTTAIKSNAVVADAVHFHSHVELVKCESCGFIEECTLPYISQIKEHYNGRWICGLCMEAVKYEMLRAGNFITTEEALVRHIDLYNSFRSSCRLPFSDKDHPISVMGRILRRRLISQRQNGAAGLGIKKHFLVEGAVKVKVTTD</sequence>
<evidence type="ECO:0000313" key="1">
    <source>
        <dbReference type="EMBL" id="PWA71003.1"/>
    </source>
</evidence>
<protein>
    <submittedName>
        <fullName evidence="1">Uncharacterized protein</fullName>
    </submittedName>
</protein>
<accession>A0A2U1NBX8</accession>
<comment type="caution">
    <text evidence="1">The sequence shown here is derived from an EMBL/GenBank/DDBJ whole genome shotgun (WGS) entry which is preliminary data.</text>
</comment>
<proteinExistence type="predicted"/>
<evidence type="ECO:0000313" key="2">
    <source>
        <dbReference type="Proteomes" id="UP000245207"/>
    </source>
</evidence>
<dbReference type="PANTHER" id="PTHR33108:SF3">
    <property type="entry name" value="DUF1677 FAMILY PROTEIN"/>
    <property type="match status" value="1"/>
</dbReference>
<dbReference type="OrthoDB" id="1911663at2759"/>
<organism evidence="1 2">
    <name type="scientific">Artemisia annua</name>
    <name type="common">Sweet wormwood</name>
    <dbReference type="NCBI Taxonomy" id="35608"/>
    <lineage>
        <taxon>Eukaryota</taxon>
        <taxon>Viridiplantae</taxon>
        <taxon>Streptophyta</taxon>
        <taxon>Embryophyta</taxon>
        <taxon>Tracheophyta</taxon>
        <taxon>Spermatophyta</taxon>
        <taxon>Magnoliopsida</taxon>
        <taxon>eudicotyledons</taxon>
        <taxon>Gunneridae</taxon>
        <taxon>Pentapetalae</taxon>
        <taxon>asterids</taxon>
        <taxon>campanulids</taxon>
        <taxon>Asterales</taxon>
        <taxon>Asteraceae</taxon>
        <taxon>Asteroideae</taxon>
        <taxon>Anthemideae</taxon>
        <taxon>Artemisiinae</taxon>
        <taxon>Artemisia</taxon>
    </lineage>
</organism>
<dbReference type="InterPro" id="IPR012876">
    <property type="entry name" value="DUF1677_pln"/>
</dbReference>
<reference evidence="1 2" key="1">
    <citation type="journal article" date="2018" name="Mol. Plant">
        <title>The genome of Artemisia annua provides insight into the evolution of Asteraceae family and artemisinin biosynthesis.</title>
        <authorList>
            <person name="Shen Q."/>
            <person name="Zhang L."/>
            <person name="Liao Z."/>
            <person name="Wang S."/>
            <person name="Yan T."/>
            <person name="Shi P."/>
            <person name="Liu M."/>
            <person name="Fu X."/>
            <person name="Pan Q."/>
            <person name="Wang Y."/>
            <person name="Lv Z."/>
            <person name="Lu X."/>
            <person name="Zhang F."/>
            <person name="Jiang W."/>
            <person name="Ma Y."/>
            <person name="Chen M."/>
            <person name="Hao X."/>
            <person name="Li L."/>
            <person name="Tang Y."/>
            <person name="Lv G."/>
            <person name="Zhou Y."/>
            <person name="Sun X."/>
            <person name="Brodelius P.E."/>
            <person name="Rose J.K.C."/>
            <person name="Tang K."/>
        </authorList>
    </citation>
    <scope>NUCLEOTIDE SEQUENCE [LARGE SCALE GENOMIC DNA]</scope>
    <source>
        <strain evidence="2">cv. Huhao1</strain>
        <tissue evidence="1">Leaf</tissue>
    </source>
</reference>
<keyword evidence="2" id="KW-1185">Reference proteome</keyword>
<gene>
    <name evidence="1" type="ORF">CTI12_AA276380</name>
</gene>
<dbReference type="Pfam" id="PF07911">
    <property type="entry name" value="DUF1677"/>
    <property type="match status" value="1"/>
</dbReference>
<dbReference type="AlphaFoldDB" id="A0A2U1NBX8"/>
<name>A0A2U1NBX8_ARTAN</name>
<dbReference type="PANTHER" id="PTHR33108">
    <property type="entry name" value="OS01G0745000 PROTEIN"/>
    <property type="match status" value="1"/>
</dbReference>
<dbReference type="EMBL" id="PKPP01003149">
    <property type="protein sequence ID" value="PWA71003.1"/>
    <property type="molecule type" value="Genomic_DNA"/>
</dbReference>